<organism evidence="9 10">
    <name type="scientific">Anoxynatronum sibiricum</name>
    <dbReference type="NCBI Taxonomy" id="210623"/>
    <lineage>
        <taxon>Bacteria</taxon>
        <taxon>Bacillati</taxon>
        <taxon>Bacillota</taxon>
        <taxon>Clostridia</taxon>
        <taxon>Eubacteriales</taxon>
        <taxon>Clostridiaceae</taxon>
        <taxon>Anoxynatronum</taxon>
    </lineage>
</organism>
<evidence type="ECO:0000256" key="4">
    <source>
        <dbReference type="ARBA" id="ARBA00023125"/>
    </source>
</evidence>
<feature type="compositionally biased region" description="Basic and acidic residues" evidence="6">
    <location>
        <begin position="858"/>
        <end position="872"/>
    </location>
</feature>
<feature type="region of interest" description="Disordered" evidence="6">
    <location>
        <begin position="71"/>
        <end position="181"/>
    </location>
</feature>
<name>A0ABU9VYS3_9CLOT</name>
<evidence type="ECO:0000256" key="5">
    <source>
        <dbReference type="PROSITE-ProRule" id="PRU00289"/>
    </source>
</evidence>
<dbReference type="InterPro" id="IPR050206">
    <property type="entry name" value="FtsK/SpoIIIE/SftA"/>
</dbReference>
<dbReference type="SMART" id="SM00843">
    <property type="entry name" value="Ftsk_gamma"/>
    <property type="match status" value="1"/>
</dbReference>
<keyword evidence="2 5" id="KW-0547">Nucleotide-binding</keyword>
<dbReference type="Pfam" id="PF01580">
    <property type="entry name" value="FtsK_SpoIIIE"/>
    <property type="match status" value="1"/>
</dbReference>
<keyword evidence="7" id="KW-0472">Membrane</keyword>
<dbReference type="PROSITE" id="PS50901">
    <property type="entry name" value="FTSK"/>
    <property type="match status" value="1"/>
</dbReference>
<feature type="region of interest" description="Disordered" evidence="6">
    <location>
        <begin position="830"/>
        <end position="872"/>
    </location>
</feature>
<dbReference type="SUPFAM" id="SSF52540">
    <property type="entry name" value="P-loop containing nucleoside triphosphate hydrolases"/>
    <property type="match status" value="1"/>
</dbReference>
<dbReference type="InterPro" id="IPR003593">
    <property type="entry name" value="AAA+_ATPase"/>
</dbReference>
<feature type="compositionally biased region" description="Basic and acidic residues" evidence="6">
    <location>
        <begin position="121"/>
        <end position="135"/>
    </location>
</feature>
<feature type="compositionally biased region" description="Low complexity" evidence="6">
    <location>
        <begin position="163"/>
        <end position="179"/>
    </location>
</feature>
<dbReference type="RefSeq" id="WP_343186803.1">
    <property type="nucleotide sequence ID" value="NZ_JBCITM010000017.1"/>
</dbReference>
<dbReference type="Pfam" id="PF09397">
    <property type="entry name" value="FtsK_gamma"/>
    <property type="match status" value="1"/>
</dbReference>
<proteinExistence type="inferred from homology"/>
<dbReference type="InterPro" id="IPR018541">
    <property type="entry name" value="Ftsk_gamma"/>
</dbReference>
<dbReference type="InterPro" id="IPR036388">
    <property type="entry name" value="WH-like_DNA-bd_sf"/>
</dbReference>
<feature type="compositionally biased region" description="Low complexity" evidence="6">
    <location>
        <begin position="340"/>
        <end position="356"/>
    </location>
</feature>
<dbReference type="Gene3D" id="3.40.50.300">
    <property type="entry name" value="P-loop containing nucleotide triphosphate hydrolases"/>
    <property type="match status" value="1"/>
</dbReference>
<evidence type="ECO:0000256" key="6">
    <source>
        <dbReference type="SAM" id="MobiDB-lite"/>
    </source>
</evidence>
<dbReference type="PANTHER" id="PTHR22683">
    <property type="entry name" value="SPORULATION PROTEIN RELATED"/>
    <property type="match status" value="1"/>
</dbReference>
<dbReference type="PANTHER" id="PTHR22683:SF41">
    <property type="entry name" value="DNA TRANSLOCASE FTSK"/>
    <property type="match status" value="1"/>
</dbReference>
<evidence type="ECO:0000313" key="10">
    <source>
        <dbReference type="Proteomes" id="UP001407405"/>
    </source>
</evidence>
<dbReference type="InterPro" id="IPR002543">
    <property type="entry name" value="FtsK_dom"/>
</dbReference>
<dbReference type="Proteomes" id="UP001407405">
    <property type="component" value="Unassembled WGS sequence"/>
</dbReference>
<keyword evidence="7" id="KW-1133">Transmembrane helix</keyword>
<dbReference type="InterPro" id="IPR027417">
    <property type="entry name" value="P-loop_NTPase"/>
</dbReference>
<dbReference type="InterPro" id="IPR041027">
    <property type="entry name" value="FtsK_alpha"/>
</dbReference>
<dbReference type="Gene3D" id="1.10.10.10">
    <property type="entry name" value="Winged helix-like DNA-binding domain superfamily/Winged helix DNA-binding domain"/>
    <property type="match status" value="1"/>
</dbReference>
<keyword evidence="4" id="KW-0238">DNA-binding</keyword>
<evidence type="ECO:0000256" key="1">
    <source>
        <dbReference type="ARBA" id="ARBA00006474"/>
    </source>
</evidence>
<comment type="similarity">
    <text evidence="1">Belongs to the FtsK/SpoIIIE/SftA family.</text>
</comment>
<evidence type="ECO:0000256" key="3">
    <source>
        <dbReference type="ARBA" id="ARBA00022840"/>
    </source>
</evidence>
<evidence type="ECO:0000256" key="7">
    <source>
        <dbReference type="SAM" id="Phobius"/>
    </source>
</evidence>
<sequence>MTNNRTPSTGRPSSRSTSMKKRSLIQSFLPLWLGYGVLAALIFWRLSGFWLPLLINLVLFLAAVRLMGSLRRHRSSRQRQQQRRKLQPTRRRTVSADRRGKPGESDGQTKSPPMLEPLYETGERTRNTASTRREISLPFDTAPRPLPAYDPETERQQPLEGQSTATGSSAREATTSEESWQAHLRQLNTRIEESRKQMEAEKREQLAREARERHIHQELKVLYPEKYETQQSQNVPPAEKAYEVKENLSAGEEASFEEKGIKEKNGAEKADNERAISPEKDSLPDEPTSPETLLRQTITFSGKTSFKPAYHQASSPDSSKADAAESMKSAGTEPQQSTRQPFQQSASQASQEAPPSRETSVPAQAAGNLRQQIIESDAQPPRPYRQPPLYLLQRSEDAAPETDEEALLEQAILLEETLESFGVKAKVNHVTRGPAITRFELQPERGVKVSKITGLSDDIALNMAARTIRIEAPIPGKAAIGIELPNEETAMVSFREMVESPLYHQFLSPLPFALGKNIAGEAVVFDLAKAPHLLIAGATGSGKSVCINTLILSILYSAHPDEVKLLLIDPKVVELNRYNGIPHLMAPVVSDPKKATAALKWAVKEMEGRYQAFAEKGVRDIAGYNNKTPEDPMYWMVIIIDELADLMMVAAREVEDSICRLAQMARAAGIHLVIATQRPSVDVITGLIKANIPSRIAFSVASQIDSRTILDMAGAEKLLGRGDMLFYPTGASQPMRVQGAFLTDDEVMDTVNHLRQYESGNQLEEALQEEMRTAAMEPEEESETESEEVFEQALRLAFEQQQISISMLQRKLRMGFNRAARLIDEMEEKGYVGPSEGTKPRKVISATGRVSPQEGISSDDHQQDKTDIPITT</sequence>
<dbReference type="InterPro" id="IPR036390">
    <property type="entry name" value="WH_DNA-bd_sf"/>
</dbReference>
<feature type="domain" description="FtsK" evidence="8">
    <location>
        <begin position="520"/>
        <end position="707"/>
    </location>
</feature>
<feature type="compositionally biased region" description="Basic and acidic residues" evidence="6">
    <location>
        <begin position="256"/>
        <end position="283"/>
    </location>
</feature>
<dbReference type="Pfam" id="PF17854">
    <property type="entry name" value="FtsK_alpha"/>
    <property type="match status" value="1"/>
</dbReference>
<dbReference type="EMBL" id="JBCITM010000017">
    <property type="protein sequence ID" value="MEN1761516.1"/>
    <property type="molecule type" value="Genomic_DNA"/>
</dbReference>
<feature type="compositionally biased region" description="Basic residues" evidence="6">
    <location>
        <begin position="71"/>
        <end position="93"/>
    </location>
</feature>
<keyword evidence="10" id="KW-1185">Reference proteome</keyword>
<feature type="compositionally biased region" description="Basic and acidic residues" evidence="6">
    <location>
        <begin position="94"/>
        <end position="104"/>
    </location>
</feature>
<protein>
    <submittedName>
        <fullName evidence="9">DNA translocase FtsK</fullName>
    </submittedName>
</protein>
<dbReference type="CDD" id="cd01127">
    <property type="entry name" value="TrwB_TraG_TraD_VirD4"/>
    <property type="match status" value="1"/>
</dbReference>
<gene>
    <name evidence="9" type="ORF">AAIG11_13590</name>
</gene>
<feature type="binding site" evidence="5">
    <location>
        <begin position="537"/>
        <end position="544"/>
    </location>
    <ligand>
        <name>ATP</name>
        <dbReference type="ChEBI" id="CHEBI:30616"/>
    </ligand>
</feature>
<accession>A0ABU9VYS3</accession>
<feature type="transmembrane region" description="Helical" evidence="7">
    <location>
        <begin position="49"/>
        <end position="68"/>
    </location>
</feature>
<dbReference type="SMART" id="SM00382">
    <property type="entry name" value="AAA"/>
    <property type="match status" value="1"/>
</dbReference>
<dbReference type="SUPFAM" id="SSF46785">
    <property type="entry name" value="Winged helix' DNA-binding domain"/>
    <property type="match status" value="1"/>
</dbReference>
<comment type="caution">
    <text evidence="9">The sequence shown here is derived from an EMBL/GenBank/DDBJ whole genome shotgun (WGS) entry which is preliminary data.</text>
</comment>
<evidence type="ECO:0000259" key="8">
    <source>
        <dbReference type="PROSITE" id="PS50901"/>
    </source>
</evidence>
<dbReference type="Gene3D" id="3.30.980.40">
    <property type="match status" value="1"/>
</dbReference>
<evidence type="ECO:0000256" key="2">
    <source>
        <dbReference type="ARBA" id="ARBA00022741"/>
    </source>
</evidence>
<keyword evidence="3 5" id="KW-0067">ATP-binding</keyword>
<evidence type="ECO:0000313" key="9">
    <source>
        <dbReference type="EMBL" id="MEN1761516.1"/>
    </source>
</evidence>
<feature type="compositionally biased region" description="Polar residues" evidence="6">
    <location>
        <begin position="289"/>
        <end position="304"/>
    </location>
</feature>
<reference evidence="9 10" key="1">
    <citation type="submission" date="2024-04" db="EMBL/GenBank/DDBJ databases">
        <title>Genome sequencing and metabolic network reconstruction of aminoacids and betaine degradation by Anoxynatronum sibiricum.</title>
        <authorList>
            <person name="Detkova E.N."/>
            <person name="Boltjanskaja Y.V."/>
            <person name="Mardanov A.V."/>
            <person name="Kevbrin V."/>
        </authorList>
    </citation>
    <scope>NUCLEOTIDE SEQUENCE [LARGE SCALE GENOMIC DNA]</scope>
    <source>
        <strain evidence="9 10">Z-7981</strain>
    </source>
</reference>
<feature type="region of interest" description="Disordered" evidence="6">
    <location>
        <begin position="228"/>
        <end position="363"/>
    </location>
</feature>
<keyword evidence="7" id="KW-0812">Transmembrane</keyword>